<dbReference type="Proteomes" id="UP001054837">
    <property type="component" value="Unassembled WGS sequence"/>
</dbReference>
<protein>
    <submittedName>
        <fullName evidence="1">Uncharacterized protein</fullName>
    </submittedName>
</protein>
<organism evidence="1 2">
    <name type="scientific">Caerostris darwini</name>
    <dbReference type="NCBI Taxonomy" id="1538125"/>
    <lineage>
        <taxon>Eukaryota</taxon>
        <taxon>Metazoa</taxon>
        <taxon>Ecdysozoa</taxon>
        <taxon>Arthropoda</taxon>
        <taxon>Chelicerata</taxon>
        <taxon>Arachnida</taxon>
        <taxon>Araneae</taxon>
        <taxon>Araneomorphae</taxon>
        <taxon>Entelegynae</taxon>
        <taxon>Araneoidea</taxon>
        <taxon>Araneidae</taxon>
        <taxon>Caerostris</taxon>
    </lineage>
</organism>
<name>A0AAV4QNH1_9ARAC</name>
<proteinExistence type="predicted"/>
<evidence type="ECO:0000313" key="1">
    <source>
        <dbReference type="EMBL" id="GIY09752.1"/>
    </source>
</evidence>
<evidence type="ECO:0000313" key="2">
    <source>
        <dbReference type="Proteomes" id="UP001054837"/>
    </source>
</evidence>
<reference evidence="1 2" key="1">
    <citation type="submission" date="2021-06" db="EMBL/GenBank/DDBJ databases">
        <title>Caerostris darwini draft genome.</title>
        <authorList>
            <person name="Kono N."/>
            <person name="Arakawa K."/>
        </authorList>
    </citation>
    <scope>NUCLEOTIDE SEQUENCE [LARGE SCALE GENOMIC DNA]</scope>
</reference>
<dbReference type="AlphaFoldDB" id="A0AAV4QNH1"/>
<comment type="caution">
    <text evidence="1">The sequence shown here is derived from an EMBL/GenBank/DDBJ whole genome shotgun (WGS) entry which is preliminary data.</text>
</comment>
<keyword evidence="2" id="KW-1185">Reference proteome</keyword>
<gene>
    <name evidence="1" type="ORF">CDAR_60261</name>
</gene>
<accession>A0AAV4QNH1</accession>
<dbReference type="EMBL" id="BPLQ01004677">
    <property type="protein sequence ID" value="GIY09752.1"/>
    <property type="molecule type" value="Genomic_DNA"/>
</dbReference>
<sequence length="98" mass="11229">MEEEASAEWSCSPPASHLSSVAGNSAMLSGFDLWVSARQMRTKNPPHKARSIGRDTPGRFHPFELKNHVRSLFYFCDNERIYAFYFMALRICLGYFCS</sequence>